<protein>
    <submittedName>
        <fullName evidence="3">DUF4854 domain-containing protein</fullName>
    </submittedName>
</protein>
<reference evidence="2 4" key="1">
    <citation type="submission" date="2007-08" db="EMBL/GenBank/DDBJ databases">
        <title>Draft genome sequence of Clostridium leptum (DSM 753).</title>
        <authorList>
            <person name="Sudarsanam P."/>
            <person name="Ley R."/>
            <person name="Guruge J."/>
            <person name="Turnbaugh P.J."/>
            <person name="Mahowald M."/>
            <person name="Liep D."/>
            <person name="Gordon J."/>
        </authorList>
    </citation>
    <scope>NUCLEOTIDE SEQUENCE [LARGE SCALE GENOMIC DNA]</scope>
    <source>
        <strain evidence="2 4">DSM 753</strain>
    </source>
</reference>
<keyword evidence="5" id="KW-1185">Reference proteome</keyword>
<dbReference type="PROSITE" id="PS51257">
    <property type="entry name" value="PROKAR_LIPOPROTEIN"/>
    <property type="match status" value="1"/>
</dbReference>
<keyword evidence="1" id="KW-0732">Signal</keyword>
<dbReference type="eggNOG" id="ENOG5033NVC">
    <property type="taxonomic scope" value="Bacteria"/>
</dbReference>
<evidence type="ECO:0000313" key="5">
    <source>
        <dbReference type="Proteomes" id="UP000220611"/>
    </source>
</evidence>
<dbReference type="HOGENOM" id="CLU_1882144_0_0_9"/>
<dbReference type="OrthoDB" id="1863374at2"/>
<proteinExistence type="predicted"/>
<organism evidence="2 4">
    <name type="scientific">[Clostridium] leptum DSM 753</name>
    <dbReference type="NCBI Taxonomy" id="428125"/>
    <lineage>
        <taxon>Bacteria</taxon>
        <taxon>Bacillati</taxon>
        <taxon>Bacillota</taxon>
        <taxon>Clostridia</taxon>
        <taxon>Eubacteriales</taxon>
        <taxon>Oscillospiraceae</taxon>
        <taxon>Oscillospiraceae incertae sedis</taxon>
    </lineage>
</organism>
<dbReference type="Proteomes" id="UP000220611">
    <property type="component" value="Unassembled WGS sequence"/>
</dbReference>
<evidence type="ECO:0000313" key="4">
    <source>
        <dbReference type="Proteomes" id="UP000003490"/>
    </source>
</evidence>
<dbReference type="EMBL" id="NOXF01000006">
    <property type="protein sequence ID" value="PEQ24359.1"/>
    <property type="molecule type" value="Genomic_DNA"/>
</dbReference>
<dbReference type="EMBL" id="ABCB02000012">
    <property type="protein sequence ID" value="EDO62845.1"/>
    <property type="molecule type" value="Genomic_DNA"/>
</dbReference>
<sequence length="137" mass="15030">MKKVLSSVLALAMVFAMALSFTSCNNGKIDSIEAFVATDEMQSQIKEAKESVEDGTLTMDIVAEGNKLVYVYTYQTDLDIEATKEALATAIEQQASVFENVAKEIKNAVNVENPIVEVRYLAKDGTEIYSQEFTAAE</sequence>
<reference evidence="3 5" key="3">
    <citation type="submission" date="2017-07" db="EMBL/GenBank/DDBJ databases">
        <title>Prevalence of linear plasmids in Cutibacterium (Propionibacterium) acnes isolates obtained from prostatic tissue.</title>
        <authorList>
            <person name="Davidsson S."/>
            <person name="Carlsson J."/>
            <person name="Molling P."/>
            <person name="Andren O."/>
            <person name="Andersson S.-O."/>
            <person name="Brzuszkiewicz E."/>
            <person name="Poehlein A."/>
            <person name="Al-Zeer M."/>
            <person name="Brinkmann V."/>
            <person name="Scavenius C."/>
            <person name="Nazipi S."/>
            <person name="Soderquist B."/>
            <person name="Bruggemann H."/>
        </authorList>
    </citation>
    <scope>NUCLEOTIDE SEQUENCE [LARGE SCALE GENOMIC DNA]</scope>
    <source>
        <strain evidence="3 5">DSM 753</strain>
    </source>
</reference>
<evidence type="ECO:0000256" key="1">
    <source>
        <dbReference type="SAM" id="SignalP"/>
    </source>
</evidence>
<dbReference type="AlphaFoldDB" id="A7VPF8"/>
<reference evidence="2 4" key="2">
    <citation type="submission" date="2007-08" db="EMBL/GenBank/DDBJ databases">
        <authorList>
            <person name="Fulton L."/>
            <person name="Clifton S."/>
            <person name="Fulton B."/>
            <person name="Xu J."/>
            <person name="Minx P."/>
            <person name="Pepin K.H."/>
            <person name="Johnson M."/>
            <person name="Thiruvilangam P."/>
            <person name="Bhonagiri V."/>
            <person name="Nash W.E."/>
            <person name="Wang C."/>
            <person name="Mardis E.R."/>
            <person name="Wilson R.K."/>
        </authorList>
    </citation>
    <scope>NUCLEOTIDE SEQUENCE [LARGE SCALE GENOMIC DNA]</scope>
    <source>
        <strain evidence="2 4">DSM 753</strain>
    </source>
</reference>
<evidence type="ECO:0000313" key="3">
    <source>
        <dbReference type="EMBL" id="PEQ24359.1"/>
    </source>
</evidence>
<name>A7VPF8_9FIRM</name>
<dbReference type="Pfam" id="PF16146">
    <property type="entry name" value="DUF4854"/>
    <property type="match status" value="1"/>
</dbReference>
<feature type="chain" id="PRO_5041856726" evidence="1">
    <location>
        <begin position="19"/>
        <end position="137"/>
    </location>
</feature>
<gene>
    <name evidence="3" type="ORF">CH238_09185</name>
    <name evidence="2" type="ORF">CLOLEP_00434</name>
</gene>
<comment type="caution">
    <text evidence="2">The sequence shown here is derived from an EMBL/GenBank/DDBJ whole genome shotgun (WGS) entry which is preliminary data.</text>
</comment>
<dbReference type="Proteomes" id="UP000003490">
    <property type="component" value="Unassembled WGS sequence"/>
</dbReference>
<accession>A7VPF8</accession>
<feature type="signal peptide" evidence="1">
    <location>
        <begin position="1"/>
        <end position="18"/>
    </location>
</feature>
<dbReference type="InterPro" id="IPR032327">
    <property type="entry name" value="DUF4854"/>
</dbReference>
<evidence type="ECO:0000313" key="2">
    <source>
        <dbReference type="EMBL" id="EDO62845.1"/>
    </source>
</evidence>